<dbReference type="RefSeq" id="WP_143332702.1">
    <property type="nucleotide sequence ID" value="NZ_AP019697.1"/>
</dbReference>
<feature type="transmembrane region" description="Helical" evidence="6">
    <location>
        <begin position="150"/>
        <end position="167"/>
    </location>
</feature>
<dbReference type="Pfam" id="PF01943">
    <property type="entry name" value="Polysacc_synt"/>
    <property type="match status" value="1"/>
</dbReference>
<evidence type="ECO:0000256" key="2">
    <source>
        <dbReference type="ARBA" id="ARBA00022475"/>
    </source>
</evidence>
<dbReference type="InterPro" id="IPR002797">
    <property type="entry name" value="Polysacc_synth"/>
</dbReference>
<feature type="transmembrane region" description="Helical" evidence="6">
    <location>
        <begin position="46"/>
        <end position="65"/>
    </location>
</feature>
<keyword evidence="2" id="KW-1003">Cell membrane</keyword>
<feature type="transmembrane region" description="Helical" evidence="6">
    <location>
        <begin position="362"/>
        <end position="382"/>
    </location>
</feature>
<protein>
    <submittedName>
        <fullName evidence="7">Transporter</fullName>
    </submittedName>
</protein>
<comment type="subcellular location">
    <subcellularLocation>
        <location evidence="1">Cell membrane</location>
        <topology evidence="1">Multi-pass membrane protein</topology>
    </subcellularLocation>
</comment>
<dbReference type="GO" id="GO:0005886">
    <property type="term" value="C:plasma membrane"/>
    <property type="evidence" value="ECO:0007669"/>
    <property type="project" value="UniProtKB-SubCell"/>
</dbReference>
<sequence>MMKQRRQLIENIFSMVTLRGMEYVLAFLLVPYLLRTLGPENYGAIAFMQGIISYFNLAINYGFNLTAPKDIALAEREELPRIFSEYFWGTFFLFLLCSVVFGIGYFILNILFGISLDIPLFFACYMTAVGGVVFPVWFFQGIQEMRYITILNLLGRLITMALLFYLIQSPKDYIKAAFLQSCTTVFAGLFSWYIIYKNWPRILRTPMIKDVWTVYKKGWRIFLSSVAVNLYTSSDVVILGALTNPVIVGYYSGSEKLINCIRRGVGAVSDAIYPYITQKLKDSPSMAYQFLRKQLLFYAMGGIFLGLIVIHFSPAIVPWLLGDQYIPSIEPLQIMAFVPFMVAVSTVFGYETMLPLGLQQIYSRVLIAASLVNLALIVPAILWKGALGVAGCVMITETFITVVMGVFLCKKRILLN</sequence>
<gene>
    <name evidence="7" type="ORF">Dia5BBH33_15580</name>
</gene>
<evidence type="ECO:0000313" key="8">
    <source>
        <dbReference type="Proteomes" id="UP000320585"/>
    </source>
</evidence>
<dbReference type="CDD" id="cd13128">
    <property type="entry name" value="MATE_Wzx_like"/>
    <property type="match status" value="1"/>
</dbReference>
<name>A0A8D4UV93_9FIRM</name>
<keyword evidence="8" id="KW-1185">Reference proteome</keyword>
<dbReference type="AlphaFoldDB" id="A0A8D4UV93"/>
<feature type="transmembrane region" description="Helical" evidence="6">
    <location>
        <begin position="332"/>
        <end position="350"/>
    </location>
</feature>
<evidence type="ECO:0000256" key="4">
    <source>
        <dbReference type="ARBA" id="ARBA00022989"/>
    </source>
</evidence>
<keyword evidence="5 6" id="KW-0472">Membrane</keyword>
<dbReference type="KEGG" id="dho:Dia5BBH33_15580"/>
<dbReference type="OrthoDB" id="9815702at2"/>
<feature type="transmembrane region" description="Helical" evidence="6">
    <location>
        <begin position="12"/>
        <end position="34"/>
    </location>
</feature>
<organism evidence="7 8">
    <name type="scientific">Dialister hominis</name>
    <dbReference type="NCBI Taxonomy" id="2582419"/>
    <lineage>
        <taxon>Bacteria</taxon>
        <taxon>Bacillati</taxon>
        <taxon>Bacillota</taxon>
        <taxon>Negativicutes</taxon>
        <taxon>Veillonellales</taxon>
        <taxon>Veillonellaceae</taxon>
        <taxon>Dialister</taxon>
    </lineage>
</organism>
<feature type="transmembrane region" description="Helical" evidence="6">
    <location>
        <begin position="118"/>
        <end position="138"/>
    </location>
</feature>
<evidence type="ECO:0000256" key="5">
    <source>
        <dbReference type="ARBA" id="ARBA00023136"/>
    </source>
</evidence>
<dbReference type="GeneID" id="92716780"/>
<dbReference type="InterPro" id="IPR050833">
    <property type="entry name" value="Poly_Biosynth_Transport"/>
</dbReference>
<accession>A0A8D4UV93</accession>
<evidence type="ECO:0000256" key="6">
    <source>
        <dbReference type="SAM" id="Phobius"/>
    </source>
</evidence>
<feature type="transmembrane region" description="Helical" evidence="6">
    <location>
        <begin position="86"/>
        <end position="112"/>
    </location>
</feature>
<keyword evidence="3 6" id="KW-0812">Transmembrane</keyword>
<feature type="transmembrane region" description="Helical" evidence="6">
    <location>
        <begin position="295"/>
        <end position="320"/>
    </location>
</feature>
<dbReference type="PANTHER" id="PTHR30250:SF11">
    <property type="entry name" value="O-ANTIGEN TRANSPORTER-RELATED"/>
    <property type="match status" value="1"/>
</dbReference>
<evidence type="ECO:0000313" key="7">
    <source>
        <dbReference type="EMBL" id="BBK25623.1"/>
    </source>
</evidence>
<feature type="transmembrane region" description="Helical" evidence="6">
    <location>
        <begin position="388"/>
        <end position="409"/>
    </location>
</feature>
<reference evidence="8" key="1">
    <citation type="submission" date="2019-05" db="EMBL/GenBank/DDBJ databases">
        <title>Complete genome sequencing of Dialister sp. strain 5BBH33.</title>
        <authorList>
            <person name="Sakamoto M."/>
            <person name="Murakami T."/>
            <person name="Mori H."/>
        </authorList>
    </citation>
    <scope>NUCLEOTIDE SEQUENCE [LARGE SCALE GENOMIC DNA]</scope>
    <source>
        <strain evidence="8">5BBH33</strain>
    </source>
</reference>
<evidence type="ECO:0000256" key="1">
    <source>
        <dbReference type="ARBA" id="ARBA00004651"/>
    </source>
</evidence>
<keyword evidence="4 6" id="KW-1133">Transmembrane helix</keyword>
<evidence type="ECO:0000256" key="3">
    <source>
        <dbReference type="ARBA" id="ARBA00022692"/>
    </source>
</evidence>
<proteinExistence type="predicted"/>
<dbReference type="PANTHER" id="PTHR30250">
    <property type="entry name" value="PST FAMILY PREDICTED COLANIC ACID TRANSPORTER"/>
    <property type="match status" value="1"/>
</dbReference>
<feature type="transmembrane region" description="Helical" evidence="6">
    <location>
        <begin position="173"/>
        <end position="195"/>
    </location>
</feature>
<dbReference type="EMBL" id="AP019697">
    <property type="protein sequence ID" value="BBK25623.1"/>
    <property type="molecule type" value="Genomic_DNA"/>
</dbReference>
<dbReference type="Proteomes" id="UP000320585">
    <property type="component" value="Chromosome"/>
</dbReference>